<reference evidence="8 9" key="1">
    <citation type="submission" date="2022-12" db="EMBL/GenBank/DDBJ databases">
        <title>Chromosome-level genome assembly of true bugs.</title>
        <authorList>
            <person name="Ma L."/>
            <person name="Li H."/>
        </authorList>
    </citation>
    <scope>NUCLEOTIDE SEQUENCE [LARGE SCALE GENOMIC DNA]</scope>
    <source>
        <strain evidence="8">Lab_2022b</strain>
    </source>
</reference>
<sequence>MCVPFAWANEHVKPLSSQDVDWIGSIQFSELGYYVDYGLLLILGGIPWQVYFQRVLSSKSASRAQILSYVAAFGCVIMAIPPVLIGAIARSTGKSNYYNFFYLNDCRKFSMCKFY</sequence>
<keyword evidence="7" id="KW-0472">Membrane</keyword>
<keyword evidence="3" id="KW-0915">Sodium</keyword>
<protein>
    <submittedName>
        <fullName evidence="8">Uncharacterized protein</fullName>
    </submittedName>
</protein>
<evidence type="ECO:0000256" key="3">
    <source>
        <dbReference type="ARBA" id="ARBA00023053"/>
    </source>
</evidence>
<comment type="caution">
    <text evidence="8">The sequence shown here is derived from an EMBL/GenBank/DDBJ whole genome shotgun (WGS) entry which is preliminary data.</text>
</comment>
<evidence type="ECO:0000313" key="8">
    <source>
        <dbReference type="EMBL" id="KAK9506469.1"/>
    </source>
</evidence>
<evidence type="ECO:0000313" key="9">
    <source>
        <dbReference type="Proteomes" id="UP001461498"/>
    </source>
</evidence>
<feature type="transmembrane region" description="Helical" evidence="7">
    <location>
        <begin position="31"/>
        <end position="52"/>
    </location>
</feature>
<dbReference type="InterPro" id="IPR038377">
    <property type="entry name" value="Na/Glc_symporter_sf"/>
</dbReference>
<accession>A0AAW1DD44</accession>
<keyword evidence="7" id="KW-0812">Transmembrane</keyword>
<evidence type="ECO:0000256" key="7">
    <source>
        <dbReference type="SAM" id="Phobius"/>
    </source>
</evidence>
<keyword evidence="4" id="KW-0406">Ion transport</keyword>
<dbReference type="GO" id="GO:0005886">
    <property type="term" value="C:plasma membrane"/>
    <property type="evidence" value="ECO:0007669"/>
    <property type="project" value="TreeGrafter"/>
</dbReference>
<dbReference type="GO" id="GO:0008292">
    <property type="term" value="P:acetylcholine biosynthetic process"/>
    <property type="evidence" value="ECO:0007669"/>
    <property type="project" value="TreeGrafter"/>
</dbReference>
<dbReference type="InterPro" id="IPR052244">
    <property type="entry name" value="Choline_transporter"/>
</dbReference>
<organism evidence="8 9">
    <name type="scientific">Rhynocoris fuscipes</name>
    <dbReference type="NCBI Taxonomy" id="488301"/>
    <lineage>
        <taxon>Eukaryota</taxon>
        <taxon>Metazoa</taxon>
        <taxon>Ecdysozoa</taxon>
        <taxon>Arthropoda</taxon>
        <taxon>Hexapoda</taxon>
        <taxon>Insecta</taxon>
        <taxon>Pterygota</taxon>
        <taxon>Neoptera</taxon>
        <taxon>Paraneoptera</taxon>
        <taxon>Hemiptera</taxon>
        <taxon>Heteroptera</taxon>
        <taxon>Panheteroptera</taxon>
        <taxon>Cimicomorpha</taxon>
        <taxon>Reduviidae</taxon>
        <taxon>Harpactorinae</taxon>
        <taxon>Harpactorini</taxon>
        <taxon>Rhynocoris</taxon>
    </lineage>
</organism>
<dbReference type="PANTHER" id="PTHR45897:SF4">
    <property type="entry name" value="HIGH-AFFINITY CHOLINE TRANSPORTER 1"/>
    <property type="match status" value="1"/>
</dbReference>
<evidence type="ECO:0000256" key="2">
    <source>
        <dbReference type="ARBA" id="ARBA00022847"/>
    </source>
</evidence>
<keyword evidence="2" id="KW-0769">Symport</keyword>
<dbReference type="Gene3D" id="1.20.1730.10">
    <property type="entry name" value="Sodium/glucose cotransporter"/>
    <property type="match status" value="1"/>
</dbReference>
<name>A0AAW1DD44_9HEMI</name>
<dbReference type="PANTHER" id="PTHR45897">
    <property type="entry name" value="HIGH-AFFINITY CHOLINE TRANSPORTER 1"/>
    <property type="match status" value="1"/>
</dbReference>
<keyword evidence="9" id="KW-1185">Reference proteome</keyword>
<feature type="transmembrane region" description="Helical" evidence="7">
    <location>
        <begin position="64"/>
        <end position="89"/>
    </location>
</feature>
<proteinExistence type="predicted"/>
<dbReference type="GO" id="GO:0005307">
    <property type="term" value="F:choline:sodium symporter activity"/>
    <property type="evidence" value="ECO:0007669"/>
    <property type="project" value="TreeGrafter"/>
</dbReference>
<keyword evidence="5" id="KW-0325">Glycoprotein</keyword>
<gene>
    <name evidence="8" type="ORF">O3M35_008405</name>
</gene>
<evidence type="ECO:0000256" key="1">
    <source>
        <dbReference type="ARBA" id="ARBA00022448"/>
    </source>
</evidence>
<keyword evidence="6" id="KW-0739">Sodium transport</keyword>
<dbReference type="EMBL" id="JAPXFL010000005">
    <property type="protein sequence ID" value="KAK9506469.1"/>
    <property type="molecule type" value="Genomic_DNA"/>
</dbReference>
<dbReference type="AlphaFoldDB" id="A0AAW1DD44"/>
<keyword evidence="1" id="KW-0813">Transport</keyword>
<evidence type="ECO:0000256" key="6">
    <source>
        <dbReference type="ARBA" id="ARBA00023201"/>
    </source>
</evidence>
<dbReference type="Proteomes" id="UP001461498">
    <property type="component" value="Unassembled WGS sequence"/>
</dbReference>
<evidence type="ECO:0000256" key="5">
    <source>
        <dbReference type="ARBA" id="ARBA00023180"/>
    </source>
</evidence>
<keyword evidence="7" id="KW-1133">Transmembrane helix</keyword>
<evidence type="ECO:0000256" key="4">
    <source>
        <dbReference type="ARBA" id="ARBA00023065"/>
    </source>
</evidence>